<reference evidence="2 3" key="1">
    <citation type="journal article" date="2019" name="Front. Microbiol.">
        <title>Genomes of Neutrophilic Sulfur-Oxidizing Chemolithoautotrophs Representing 9 Proteobacterial Species From 8 Genera.</title>
        <authorList>
            <person name="Watanabe T."/>
            <person name="Kojima H."/>
            <person name="Umezawa K."/>
            <person name="Hori C."/>
            <person name="Takasuka T.E."/>
            <person name="Kato Y."/>
            <person name="Fukui M."/>
        </authorList>
    </citation>
    <scope>NUCLEOTIDE SEQUENCE [LARGE SCALE GENOMIC DNA]</scope>
    <source>
        <strain evidence="2 3">TTN</strain>
    </source>
</reference>
<dbReference type="Gene3D" id="1.10.3210.10">
    <property type="entry name" value="Hypothetical protein af1432"/>
    <property type="match status" value="1"/>
</dbReference>
<organism evidence="2 3">
    <name type="scientific">Sulfuriferula multivorans</name>
    <dbReference type="NCBI Taxonomy" id="1559896"/>
    <lineage>
        <taxon>Bacteria</taxon>
        <taxon>Pseudomonadati</taxon>
        <taxon>Pseudomonadota</taxon>
        <taxon>Betaproteobacteria</taxon>
        <taxon>Nitrosomonadales</taxon>
        <taxon>Sulfuricellaceae</taxon>
        <taxon>Sulfuriferula</taxon>
    </lineage>
</organism>
<comment type="caution">
    <text evidence="2">The sequence shown here is derived from an EMBL/GenBank/DDBJ whole genome shotgun (WGS) entry which is preliminary data.</text>
</comment>
<dbReference type="Pfam" id="PF08668">
    <property type="entry name" value="HDOD"/>
    <property type="match status" value="1"/>
</dbReference>
<sequence>MPEIIMQNDVIQNSCDKARIVNTVAGDWHGVATHVLAVETEGLPSRQDEIRERLLSQQTIYDRDGQIHAAELTLRVKLAYSHSQPSMPKLRNAEDETLIAGLYSLVEEGTLRKNILFASVTADTLMSADIEYLPPQNVVFAVHAGISDVSTLLPRIKRLTECGYRIVLDNINGDEAFLPLVAVAKAVRIDVSRHDAIHLDSLQRTLRAMGAHQLIATDICSAEMLEVSRQLGFDLFQGTFVTQTGGKPAMSMAVNRLRLLELIDRVMAHSDMAEVESLLKMDAVLSYRLLRYANSAGCGVVHEITSIGQVLQRMGHAALYRWLTLLLHSSGKPVAVNPTVLKRALTRASFMQALAGKCLQPVNGDELYLTGLFSVLGEMLDMPIQDAIANLNLGSSIQQALVNGVGIYAGFLELALACEANNETRIENGSAQCMVSYIDVNIALINALISAEEAAL</sequence>
<dbReference type="Gene3D" id="3.20.20.450">
    <property type="entry name" value="EAL domain"/>
    <property type="match status" value="1"/>
</dbReference>
<dbReference type="PROSITE" id="PS51833">
    <property type="entry name" value="HDOD"/>
    <property type="match status" value="1"/>
</dbReference>
<dbReference type="Proteomes" id="UP000286806">
    <property type="component" value="Unassembled WGS sequence"/>
</dbReference>
<evidence type="ECO:0000313" key="3">
    <source>
        <dbReference type="Proteomes" id="UP000286806"/>
    </source>
</evidence>
<dbReference type="EMBL" id="BGOW01000002">
    <property type="protein sequence ID" value="GBL44524.1"/>
    <property type="molecule type" value="Genomic_DNA"/>
</dbReference>
<gene>
    <name evidence="2" type="ORF">SFMTTN_0321</name>
</gene>
<keyword evidence="3" id="KW-1185">Reference proteome</keyword>
<dbReference type="PANTHER" id="PTHR33525">
    <property type="match status" value="1"/>
</dbReference>
<dbReference type="SUPFAM" id="SSF109604">
    <property type="entry name" value="HD-domain/PDEase-like"/>
    <property type="match status" value="1"/>
</dbReference>
<dbReference type="PIRSF" id="PIRSF003180">
    <property type="entry name" value="DiGMPpdiest_YuxH"/>
    <property type="match status" value="1"/>
</dbReference>
<proteinExistence type="predicted"/>
<dbReference type="SUPFAM" id="SSF141868">
    <property type="entry name" value="EAL domain-like"/>
    <property type="match status" value="1"/>
</dbReference>
<dbReference type="InterPro" id="IPR013976">
    <property type="entry name" value="HDOD"/>
</dbReference>
<accession>A0A401JAD4</accession>
<dbReference type="PANTHER" id="PTHR33525:SF4">
    <property type="entry name" value="CYCLIC DI-GMP PHOSPHODIESTERASE CDGJ"/>
    <property type="match status" value="1"/>
</dbReference>
<evidence type="ECO:0000259" key="1">
    <source>
        <dbReference type="PROSITE" id="PS51833"/>
    </source>
</evidence>
<dbReference type="InterPro" id="IPR035919">
    <property type="entry name" value="EAL_sf"/>
</dbReference>
<dbReference type="InterPro" id="IPR052340">
    <property type="entry name" value="RNase_Y/CdgJ"/>
</dbReference>
<dbReference type="AlphaFoldDB" id="A0A401JAD4"/>
<feature type="domain" description="HDOD" evidence="1">
    <location>
        <begin position="249"/>
        <end position="436"/>
    </location>
</feature>
<name>A0A401JAD4_9PROT</name>
<protein>
    <submittedName>
        <fullName evidence="2">EAL domain protein</fullName>
    </submittedName>
</protein>
<dbReference type="InterPro" id="IPR014408">
    <property type="entry name" value="dGMP_Pdiesterase_EAL/HD-GYP"/>
</dbReference>
<evidence type="ECO:0000313" key="2">
    <source>
        <dbReference type="EMBL" id="GBL44524.1"/>
    </source>
</evidence>